<sequence length="270" mass="29511">MLPHTLIVITGANRGFGRAITNVLASQSKRRTSFVLVGRNHLELEKLAQAIQTEVIQAHVISDISFDSAVATRDTVLKKLEAVVTTINQQSPLTKAILINNAGSTGDLSKQVQDYDADEIQSYVDVNITSFITLTSGFIRLFRPKEIDPTNPPSFPPDLVIVNISSLLAVQAFPNWGLYAAGKSARDMLLRVAAGEGKSVRTLSYAPGPLDNEMQKTVRETLADETQKKLYSEMAEKGNLVSMEDSAGKLADLLRNDAFESGAHIDYYDI</sequence>
<dbReference type="Proteomes" id="UP000605846">
    <property type="component" value="Unassembled WGS sequence"/>
</dbReference>
<keyword evidence="9" id="KW-1185">Reference proteome</keyword>
<organism evidence="8 9">
    <name type="scientific">Apophysomyces ossiformis</name>
    <dbReference type="NCBI Taxonomy" id="679940"/>
    <lineage>
        <taxon>Eukaryota</taxon>
        <taxon>Fungi</taxon>
        <taxon>Fungi incertae sedis</taxon>
        <taxon>Mucoromycota</taxon>
        <taxon>Mucoromycotina</taxon>
        <taxon>Mucoromycetes</taxon>
        <taxon>Mucorales</taxon>
        <taxon>Mucorineae</taxon>
        <taxon>Mucoraceae</taxon>
        <taxon>Apophysomyces</taxon>
    </lineage>
</organism>
<dbReference type="NCBIfam" id="TIGR01500">
    <property type="entry name" value="sepiapter_red"/>
    <property type="match status" value="1"/>
</dbReference>
<dbReference type="InterPro" id="IPR006393">
    <property type="entry name" value="Sepiapterin_red"/>
</dbReference>
<evidence type="ECO:0000256" key="5">
    <source>
        <dbReference type="ARBA" id="ARBA00022490"/>
    </source>
</evidence>
<comment type="caution">
    <text evidence="8">The sequence shown here is derived from an EMBL/GenBank/DDBJ whole genome shotgun (WGS) entry which is preliminary data.</text>
</comment>
<dbReference type="AlphaFoldDB" id="A0A8H7ELE7"/>
<evidence type="ECO:0000256" key="6">
    <source>
        <dbReference type="ARBA" id="ARBA00022857"/>
    </source>
</evidence>
<dbReference type="GO" id="GO:0005737">
    <property type="term" value="C:cytoplasm"/>
    <property type="evidence" value="ECO:0007669"/>
    <property type="project" value="UniProtKB-SubCell"/>
</dbReference>
<dbReference type="GO" id="GO:0006729">
    <property type="term" value="P:tetrahydrobiopterin biosynthetic process"/>
    <property type="evidence" value="ECO:0007669"/>
    <property type="project" value="InterPro"/>
</dbReference>
<evidence type="ECO:0000256" key="7">
    <source>
        <dbReference type="ARBA" id="ARBA00023002"/>
    </source>
</evidence>
<evidence type="ECO:0000256" key="3">
    <source>
        <dbReference type="ARBA" id="ARBA00013075"/>
    </source>
</evidence>
<dbReference type="InterPro" id="IPR051721">
    <property type="entry name" value="Biopterin_syn/organic_redct"/>
</dbReference>
<evidence type="ECO:0000256" key="4">
    <source>
        <dbReference type="ARBA" id="ARBA00019170"/>
    </source>
</evidence>
<dbReference type="OrthoDB" id="153074at2759"/>
<gene>
    <name evidence="8" type="ORF">EC973_004524</name>
</gene>
<dbReference type="PANTHER" id="PTHR44085:SF2">
    <property type="entry name" value="SEPIAPTERIN REDUCTASE"/>
    <property type="match status" value="1"/>
</dbReference>
<dbReference type="SUPFAM" id="SSF51735">
    <property type="entry name" value="NAD(P)-binding Rossmann-fold domains"/>
    <property type="match status" value="1"/>
</dbReference>
<dbReference type="Gene3D" id="3.40.50.720">
    <property type="entry name" value="NAD(P)-binding Rossmann-like Domain"/>
    <property type="match status" value="1"/>
</dbReference>
<keyword evidence="5" id="KW-0963">Cytoplasm</keyword>
<keyword evidence="6" id="KW-0521">NADP</keyword>
<evidence type="ECO:0000256" key="1">
    <source>
        <dbReference type="ARBA" id="ARBA00004496"/>
    </source>
</evidence>
<keyword evidence="7" id="KW-0560">Oxidoreductase</keyword>
<dbReference type="InterPro" id="IPR002347">
    <property type="entry name" value="SDR_fam"/>
</dbReference>
<dbReference type="Pfam" id="PF00106">
    <property type="entry name" value="adh_short"/>
    <property type="match status" value="1"/>
</dbReference>
<proteinExistence type="inferred from homology"/>
<dbReference type="PRINTS" id="PR00081">
    <property type="entry name" value="GDHRDH"/>
</dbReference>
<dbReference type="PANTHER" id="PTHR44085">
    <property type="entry name" value="SEPIAPTERIN REDUCTASE"/>
    <property type="match status" value="1"/>
</dbReference>
<name>A0A8H7ELE7_9FUNG</name>
<dbReference type="EC" id="1.1.1.153" evidence="3"/>
<evidence type="ECO:0000256" key="2">
    <source>
        <dbReference type="ARBA" id="ARBA00010483"/>
    </source>
</evidence>
<dbReference type="GO" id="GO:0004757">
    <property type="term" value="F:sepiapterin reductase (NADP+) activity"/>
    <property type="evidence" value="ECO:0007669"/>
    <property type="project" value="UniProtKB-EC"/>
</dbReference>
<dbReference type="EMBL" id="JABAYA010000257">
    <property type="protein sequence ID" value="KAF7721526.1"/>
    <property type="molecule type" value="Genomic_DNA"/>
</dbReference>
<comment type="subcellular location">
    <subcellularLocation>
        <location evidence="1">Cytoplasm</location>
    </subcellularLocation>
</comment>
<reference evidence="8" key="1">
    <citation type="submission" date="2020-01" db="EMBL/GenBank/DDBJ databases">
        <title>Genome Sequencing of Three Apophysomyces-Like Fungal Strains Confirms a Novel Fungal Genus in the Mucoromycota with divergent Burkholderia-like Endosymbiotic Bacteria.</title>
        <authorList>
            <person name="Stajich J.E."/>
            <person name="Macias A.M."/>
            <person name="Carter-House D."/>
            <person name="Lovett B."/>
            <person name="Kasson L.R."/>
            <person name="Berry K."/>
            <person name="Grigoriev I."/>
            <person name="Chang Y."/>
            <person name="Spatafora J."/>
            <person name="Kasson M.T."/>
        </authorList>
    </citation>
    <scope>NUCLEOTIDE SEQUENCE</scope>
    <source>
        <strain evidence="8">NRRL A-21654</strain>
    </source>
</reference>
<evidence type="ECO:0000313" key="8">
    <source>
        <dbReference type="EMBL" id="KAF7721526.1"/>
    </source>
</evidence>
<evidence type="ECO:0000313" key="9">
    <source>
        <dbReference type="Proteomes" id="UP000605846"/>
    </source>
</evidence>
<dbReference type="InterPro" id="IPR036291">
    <property type="entry name" value="NAD(P)-bd_dom_sf"/>
</dbReference>
<accession>A0A8H7ELE7</accession>
<comment type="similarity">
    <text evidence="2">Belongs to the sepiapterin reductase family.</text>
</comment>
<protein>
    <recommendedName>
        <fullName evidence="4">Sepiapterin reductase</fullName>
        <ecNumber evidence="3">1.1.1.153</ecNumber>
    </recommendedName>
</protein>